<dbReference type="HAMAP" id="MF_01208">
    <property type="entry name" value="PyrE"/>
    <property type="match status" value="1"/>
</dbReference>
<evidence type="ECO:0000313" key="12">
    <source>
        <dbReference type="EMBL" id="TDQ49436.1"/>
    </source>
</evidence>
<evidence type="ECO:0000256" key="6">
    <source>
        <dbReference type="ARBA" id="ARBA00022676"/>
    </source>
</evidence>
<dbReference type="GO" id="GO:0000287">
    <property type="term" value="F:magnesium ion binding"/>
    <property type="evidence" value="ECO:0007669"/>
    <property type="project" value="UniProtKB-UniRule"/>
</dbReference>
<feature type="binding site" evidence="10">
    <location>
        <position position="103"/>
    </location>
    <ligand>
        <name>5-phospho-alpha-D-ribose 1-diphosphate</name>
        <dbReference type="ChEBI" id="CHEBI:58017"/>
        <note>ligand shared between dimeric partners</note>
    </ligand>
</feature>
<keyword evidence="6 10" id="KW-0328">Glycosyltransferase</keyword>
<dbReference type="InterPro" id="IPR029057">
    <property type="entry name" value="PRTase-like"/>
</dbReference>
<accession>A0A4R6UT39</accession>
<comment type="function">
    <text evidence="1 10">Catalyzes the transfer of a ribosyl phosphate group from 5-phosphoribose 1-diphosphate to orotate, leading to the formation of orotidine monophosphate (OMP).</text>
</comment>
<proteinExistence type="inferred from homology"/>
<evidence type="ECO:0000256" key="4">
    <source>
        <dbReference type="ARBA" id="ARBA00011738"/>
    </source>
</evidence>
<dbReference type="GO" id="GO:0005737">
    <property type="term" value="C:cytoplasm"/>
    <property type="evidence" value="ECO:0007669"/>
    <property type="project" value="TreeGrafter"/>
</dbReference>
<evidence type="ECO:0000256" key="1">
    <source>
        <dbReference type="ARBA" id="ARBA00003769"/>
    </source>
</evidence>
<dbReference type="OrthoDB" id="9779060at2"/>
<dbReference type="EC" id="2.4.2.10" evidence="5 10"/>
<comment type="caution">
    <text evidence="12">The sequence shown here is derived from an EMBL/GenBank/DDBJ whole genome shotgun (WGS) entry which is preliminary data.</text>
</comment>
<dbReference type="GO" id="GO:0044205">
    <property type="term" value="P:'de novo' UMP biosynthetic process"/>
    <property type="evidence" value="ECO:0007669"/>
    <property type="project" value="UniProtKB-UniRule"/>
</dbReference>
<evidence type="ECO:0000256" key="7">
    <source>
        <dbReference type="ARBA" id="ARBA00022679"/>
    </source>
</evidence>
<feature type="binding site" description="in other chain" evidence="10">
    <location>
        <begin position="72"/>
        <end position="73"/>
    </location>
    <ligand>
        <name>5-phospho-alpha-D-ribose 1-diphosphate</name>
        <dbReference type="ChEBI" id="CHEBI:58017"/>
        <note>ligand shared between dimeric partners</note>
    </ligand>
</feature>
<dbReference type="InterPro" id="IPR000836">
    <property type="entry name" value="PRTase_dom"/>
</dbReference>
<feature type="domain" description="Phosphoribosyltransferase" evidence="11">
    <location>
        <begin position="49"/>
        <end position="159"/>
    </location>
</feature>
<evidence type="ECO:0000256" key="8">
    <source>
        <dbReference type="ARBA" id="ARBA00022842"/>
    </source>
</evidence>
<comment type="pathway">
    <text evidence="2 10">Pyrimidine metabolism; UMP biosynthesis via de novo pathway; UMP from orotate: step 1/2.</text>
</comment>
<comment type="catalytic activity">
    <reaction evidence="10">
        <text>orotidine 5'-phosphate + diphosphate = orotate + 5-phospho-alpha-D-ribose 1-diphosphate</text>
        <dbReference type="Rhea" id="RHEA:10380"/>
        <dbReference type="ChEBI" id="CHEBI:30839"/>
        <dbReference type="ChEBI" id="CHEBI:33019"/>
        <dbReference type="ChEBI" id="CHEBI:57538"/>
        <dbReference type="ChEBI" id="CHEBI:58017"/>
        <dbReference type="EC" id="2.4.2.10"/>
    </reaction>
</comment>
<feature type="binding site" evidence="10">
    <location>
        <position position="156"/>
    </location>
    <ligand>
        <name>orotate</name>
        <dbReference type="ChEBI" id="CHEBI:30839"/>
    </ligand>
</feature>
<evidence type="ECO:0000256" key="2">
    <source>
        <dbReference type="ARBA" id="ARBA00004889"/>
    </source>
</evidence>
<comment type="cofactor">
    <cofactor evidence="10">
        <name>Mg(2+)</name>
        <dbReference type="ChEBI" id="CHEBI:18420"/>
    </cofactor>
</comment>
<dbReference type="SUPFAM" id="SSF53271">
    <property type="entry name" value="PRTase-like"/>
    <property type="match status" value="1"/>
</dbReference>
<comment type="similarity">
    <text evidence="3 10">Belongs to the purine/pyrimidine phosphoribosyltransferase family. PyrE subfamily.</text>
</comment>
<dbReference type="InterPro" id="IPR004467">
    <property type="entry name" value="Or_phspho_trans_dom"/>
</dbReference>
<keyword evidence="8 10" id="KW-0460">Magnesium</keyword>
<evidence type="ECO:0000256" key="5">
    <source>
        <dbReference type="ARBA" id="ARBA00011971"/>
    </source>
</evidence>
<feature type="binding site" evidence="10">
    <location>
        <position position="105"/>
    </location>
    <ligand>
        <name>5-phospho-alpha-D-ribose 1-diphosphate</name>
        <dbReference type="ChEBI" id="CHEBI:58017"/>
        <note>ligand shared between dimeric partners</note>
    </ligand>
</feature>
<organism evidence="12 13">
    <name type="scientific">Permianibacter aggregans</name>
    <dbReference type="NCBI Taxonomy" id="1510150"/>
    <lineage>
        <taxon>Bacteria</taxon>
        <taxon>Pseudomonadati</taxon>
        <taxon>Pseudomonadota</taxon>
        <taxon>Gammaproteobacteria</taxon>
        <taxon>Pseudomonadales</taxon>
        <taxon>Pseudomonadaceae</taxon>
        <taxon>Permianibacter</taxon>
    </lineage>
</organism>
<dbReference type="PANTHER" id="PTHR46683">
    <property type="entry name" value="OROTATE PHOSPHORIBOSYLTRANSFERASE 1-RELATED"/>
    <property type="match status" value="1"/>
</dbReference>
<dbReference type="Pfam" id="PF00156">
    <property type="entry name" value="Pribosyltran"/>
    <property type="match status" value="1"/>
</dbReference>
<gene>
    <name evidence="10" type="primary">pyrE</name>
    <name evidence="12" type="ORF">EV696_104141</name>
</gene>
<dbReference type="FunFam" id="3.40.50.2020:FF:000008">
    <property type="entry name" value="Orotate phosphoribosyltransferase"/>
    <property type="match status" value="1"/>
</dbReference>
<dbReference type="InterPro" id="IPR023031">
    <property type="entry name" value="OPRT"/>
</dbReference>
<dbReference type="UniPathway" id="UPA00070">
    <property type="reaction ID" value="UER00119"/>
</dbReference>
<keyword evidence="13" id="KW-1185">Reference proteome</keyword>
<reference evidence="12 13" key="1">
    <citation type="submission" date="2019-03" db="EMBL/GenBank/DDBJ databases">
        <title>Genomic Encyclopedia of Type Strains, Phase IV (KMG-IV): sequencing the most valuable type-strain genomes for metagenomic binning, comparative biology and taxonomic classification.</title>
        <authorList>
            <person name="Goeker M."/>
        </authorList>
    </citation>
    <scope>NUCLEOTIDE SEQUENCE [LARGE SCALE GENOMIC DNA]</scope>
    <source>
        <strain evidence="12 13">DSM 103792</strain>
    </source>
</reference>
<dbReference type="Proteomes" id="UP000295375">
    <property type="component" value="Unassembled WGS sequence"/>
</dbReference>
<feature type="binding site" evidence="10">
    <location>
        <position position="128"/>
    </location>
    <ligand>
        <name>orotate</name>
        <dbReference type="ChEBI" id="CHEBI:30839"/>
    </ligand>
</feature>
<dbReference type="NCBIfam" id="TIGR00336">
    <property type="entry name" value="pyrE"/>
    <property type="match status" value="1"/>
</dbReference>
<dbReference type="EMBL" id="SNYM01000004">
    <property type="protein sequence ID" value="TDQ49436.1"/>
    <property type="molecule type" value="Genomic_DNA"/>
</dbReference>
<feature type="binding site" description="in other chain" evidence="10">
    <location>
        <begin position="124"/>
        <end position="132"/>
    </location>
    <ligand>
        <name>5-phospho-alpha-D-ribose 1-diphosphate</name>
        <dbReference type="ChEBI" id="CHEBI:58017"/>
        <note>ligand shared between dimeric partners</note>
    </ligand>
</feature>
<comment type="subunit">
    <text evidence="4 10">Homodimer.</text>
</comment>
<feature type="binding site" evidence="10">
    <location>
        <position position="99"/>
    </location>
    <ligand>
        <name>5-phospho-alpha-D-ribose 1-diphosphate</name>
        <dbReference type="ChEBI" id="CHEBI:58017"/>
        <note>ligand shared between dimeric partners</note>
    </ligand>
</feature>
<keyword evidence="7 10" id="KW-0808">Transferase</keyword>
<dbReference type="GO" id="GO:0046132">
    <property type="term" value="P:pyrimidine ribonucleoside biosynthetic process"/>
    <property type="evidence" value="ECO:0007669"/>
    <property type="project" value="TreeGrafter"/>
</dbReference>
<feature type="binding site" description="in other chain" evidence="10">
    <location>
        <position position="26"/>
    </location>
    <ligand>
        <name>5-phospho-alpha-D-ribose 1-diphosphate</name>
        <dbReference type="ChEBI" id="CHEBI:58017"/>
        <note>ligand shared between dimeric partners</note>
    </ligand>
</feature>
<sequence>MHDFQRQFIEFALSRQVLKFGEFELKSGRISPYFFNAGLFRTGADLAKLGRFYAEATVESGLPFDMLFGPAYKGIPLVSATAIALADQHQRDYAWAFNRKEAKAHGEGGNIVGAALAGRVLIVDDVITAGTAIRETMALLQAQGATPAGVVVALDRAERGSGELSAIQEIEKQYGIPVIPIIRLQDLISFLQHRPEFREHASRIEEYRARYGV</sequence>
<dbReference type="AlphaFoldDB" id="A0A4R6UT39"/>
<evidence type="ECO:0000256" key="10">
    <source>
        <dbReference type="HAMAP-Rule" id="MF_01208"/>
    </source>
</evidence>
<evidence type="ECO:0000256" key="3">
    <source>
        <dbReference type="ARBA" id="ARBA00006340"/>
    </source>
</evidence>
<evidence type="ECO:0000313" key="13">
    <source>
        <dbReference type="Proteomes" id="UP000295375"/>
    </source>
</evidence>
<evidence type="ECO:0000259" key="11">
    <source>
        <dbReference type="Pfam" id="PF00156"/>
    </source>
</evidence>
<evidence type="ECO:0000256" key="9">
    <source>
        <dbReference type="ARBA" id="ARBA00022975"/>
    </source>
</evidence>
<feature type="binding site" description="in other chain" evidence="10">
    <location>
        <position position="100"/>
    </location>
    <ligand>
        <name>5-phospho-alpha-D-ribose 1-diphosphate</name>
        <dbReference type="ChEBI" id="CHEBI:58017"/>
        <note>ligand shared between dimeric partners</note>
    </ligand>
</feature>
<keyword evidence="9 10" id="KW-0665">Pyrimidine biosynthesis</keyword>
<dbReference type="CDD" id="cd06223">
    <property type="entry name" value="PRTases_typeI"/>
    <property type="match status" value="1"/>
</dbReference>
<dbReference type="PANTHER" id="PTHR46683:SF1">
    <property type="entry name" value="OROTATE PHOSPHORIBOSYLTRANSFERASE 1-RELATED"/>
    <property type="match status" value="1"/>
</dbReference>
<feature type="binding site" evidence="10">
    <location>
        <begin position="34"/>
        <end position="35"/>
    </location>
    <ligand>
        <name>orotate</name>
        <dbReference type="ChEBI" id="CHEBI:30839"/>
    </ligand>
</feature>
<dbReference type="Gene3D" id="3.40.50.2020">
    <property type="match status" value="1"/>
</dbReference>
<dbReference type="RefSeq" id="WP_133589030.1">
    <property type="nucleotide sequence ID" value="NZ_CP037953.1"/>
</dbReference>
<name>A0A4R6UT39_9GAMM</name>
<dbReference type="GO" id="GO:0004588">
    <property type="term" value="F:orotate phosphoribosyltransferase activity"/>
    <property type="evidence" value="ECO:0007669"/>
    <property type="project" value="UniProtKB-UniRule"/>
</dbReference>
<protein>
    <recommendedName>
        <fullName evidence="5 10">Orotate phosphoribosyltransferase</fullName>
        <shortName evidence="10">OPRT</shortName>
        <shortName evidence="10">OPRTase</shortName>
        <ecNumber evidence="5 10">2.4.2.10</ecNumber>
    </recommendedName>
</protein>
<dbReference type="GO" id="GO:0006207">
    <property type="term" value="P:'de novo' pyrimidine nucleobase biosynthetic process"/>
    <property type="evidence" value="ECO:0007669"/>
    <property type="project" value="TreeGrafter"/>
</dbReference>